<feature type="coiled-coil region" evidence="1">
    <location>
        <begin position="11"/>
        <end position="38"/>
    </location>
</feature>
<evidence type="ECO:0000313" key="3">
    <source>
        <dbReference type="EMBL" id="CAJ35790.1"/>
    </source>
</evidence>
<reference evidence="3 4" key="1">
    <citation type="journal article" date="2006" name="Science">
        <title>Genome of rice cluster I archaea -- the key methane producers in the rice rhizosphere.</title>
        <authorList>
            <person name="Erkel C."/>
            <person name="Kube M."/>
            <person name="Reinhardt R."/>
            <person name="Liesack W."/>
        </authorList>
    </citation>
    <scope>NUCLEOTIDE SEQUENCE [LARGE SCALE GENOMIC DNA]</scope>
    <source>
        <strain evidence="4">DSM 22066 / NBRC 105507 / MRE50</strain>
    </source>
</reference>
<protein>
    <submittedName>
        <fullName evidence="3">Uncharacterized protein</fullName>
    </submittedName>
</protein>
<dbReference type="GeneID" id="5143963"/>
<evidence type="ECO:0000256" key="2">
    <source>
        <dbReference type="SAM" id="Phobius"/>
    </source>
</evidence>
<feature type="transmembrane region" description="Helical" evidence="2">
    <location>
        <begin position="112"/>
        <end position="132"/>
    </location>
</feature>
<dbReference type="KEGG" id="rci:RCIX332"/>
<feature type="transmembrane region" description="Helical" evidence="2">
    <location>
        <begin position="144"/>
        <end position="163"/>
    </location>
</feature>
<keyword evidence="2" id="KW-0812">Transmembrane</keyword>
<dbReference type="eggNOG" id="arCOG11694">
    <property type="taxonomic scope" value="Archaea"/>
</dbReference>
<proteinExistence type="predicted"/>
<organism evidence="3 4">
    <name type="scientific">Methanocella arvoryzae (strain DSM 22066 / NBRC 105507 / MRE50)</name>
    <dbReference type="NCBI Taxonomy" id="351160"/>
    <lineage>
        <taxon>Archaea</taxon>
        <taxon>Methanobacteriati</taxon>
        <taxon>Methanobacteriota</taxon>
        <taxon>Stenosarchaea group</taxon>
        <taxon>Methanomicrobia</taxon>
        <taxon>Methanocellales</taxon>
        <taxon>Methanocellaceae</taxon>
        <taxon>Methanocella</taxon>
    </lineage>
</organism>
<gene>
    <name evidence="3" type="ORF">RCIX332</name>
</gene>
<accession>Q0W753</accession>
<dbReference type="EMBL" id="AM114193">
    <property type="protein sequence ID" value="CAJ35790.1"/>
    <property type="molecule type" value="Genomic_DNA"/>
</dbReference>
<dbReference type="Proteomes" id="UP000000663">
    <property type="component" value="Chromosome"/>
</dbReference>
<evidence type="ECO:0000313" key="4">
    <source>
        <dbReference type="Proteomes" id="UP000000663"/>
    </source>
</evidence>
<keyword evidence="1" id="KW-0175">Coiled coil</keyword>
<keyword evidence="2" id="KW-0472">Membrane</keyword>
<sequence>MSKAADKDQPVSDLDGRLMSLEQNIRGLNARMRAIERSFPGDKEQLRAVTCVQEPPYAHEEQEAYDFVPAAATAESCGYADLEVGRDHFDSIPSGPACVPDRKEKPGLLSQPFDLTGLIAGLIMILISALLFTGNVEMLKNPAIPFAFGALLIGWVCLSRYLGRSP</sequence>
<keyword evidence="2" id="KW-1133">Transmembrane helix</keyword>
<dbReference type="STRING" id="351160.RCIX332"/>
<evidence type="ECO:0000256" key="1">
    <source>
        <dbReference type="SAM" id="Coils"/>
    </source>
</evidence>
<keyword evidence="4" id="KW-1185">Reference proteome</keyword>
<dbReference type="RefSeq" id="WP_012036710.1">
    <property type="nucleotide sequence ID" value="NC_009464.1"/>
</dbReference>
<name>Q0W753_METAR</name>
<dbReference type="AlphaFoldDB" id="Q0W753"/>